<dbReference type="InterPro" id="IPR050955">
    <property type="entry name" value="Plant_Biomass_Hydrol_Est"/>
</dbReference>
<reference evidence="4" key="1">
    <citation type="submission" date="2020-11" db="EMBL/GenBank/DDBJ databases">
        <title>Sequencing the genomes of 1000 actinobacteria strains.</title>
        <authorList>
            <person name="Klenk H.-P."/>
        </authorList>
    </citation>
    <scope>NUCLEOTIDE SEQUENCE</scope>
    <source>
        <strain evidence="4">DSM 45356</strain>
    </source>
</reference>
<organism evidence="4 5">
    <name type="scientific">Longispora fulva</name>
    <dbReference type="NCBI Taxonomy" id="619741"/>
    <lineage>
        <taxon>Bacteria</taxon>
        <taxon>Bacillati</taxon>
        <taxon>Actinomycetota</taxon>
        <taxon>Actinomycetes</taxon>
        <taxon>Micromonosporales</taxon>
        <taxon>Micromonosporaceae</taxon>
        <taxon>Longispora</taxon>
    </lineage>
</organism>
<dbReference type="NCBIfam" id="TIGR01840">
    <property type="entry name" value="esterase_phb"/>
    <property type="match status" value="1"/>
</dbReference>
<feature type="chain" id="PRO_5035325598" evidence="3">
    <location>
        <begin position="38"/>
        <end position="397"/>
    </location>
</feature>
<dbReference type="RefSeq" id="WP_233472667.1">
    <property type="nucleotide sequence ID" value="NZ_BONS01000004.1"/>
</dbReference>
<dbReference type="SUPFAM" id="SSF53474">
    <property type="entry name" value="alpha/beta-Hydrolases"/>
    <property type="match status" value="2"/>
</dbReference>
<dbReference type="PANTHER" id="PTHR43037">
    <property type="entry name" value="UNNAMED PRODUCT-RELATED"/>
    <property type="match status" value="1"/>
</dbReference>
<dbReference type="InterPro" id="IPR010126">
    <property type="entry name" value="Esterase_phb"/>
</dbReference>
<dbReference type="AlphaFoldDB" id="A0A8J7KIW2"/>
<accession>A0A8J7KIW2</accession>
<evidence type="ECO:0000313" key="5">
    <source>
        <dbReference type="Proteomes" id="UP000622552"/>
    </source>
</evidence>
<dbReference type="Gene3D" id="3.40.50.1820">
    <property type="entry name" value="alpha/beta hydrolase"/>
    <property type="match status" value="1"/>
</dbReference>
<dbReference type="InterPro" id="IPR029058">
    <property type="entry name" value="AB_hydrolase_fold"/>
</dbReference>
<keyword evidence="2" id="KW-0378">Hydrolase</keyword>
<sequence length="397" mass="41327">MTQVTFSSWRPLMRLLRVLTTLALLTLALTLAGPAHAAALTEVTGFGSNPGDLRMFTYVPPGLPAGRPLVVALHGCGQNAAGYATDSGWTELADRYALAVLVPQTSTANNIQGCFNWFLPGDTGRGAGEALSIRQMVARLAADAGTDPARTYVTGLSAGGAMTAVMLAAYPDVFAGGGIAAGLPYRCATTVLEATVNCMSQGVDLTPAQWGDKVRAASGYNGPWPVVSIWHGTADPTVNPVNLRELADQWTDVHGADRTADVTDTVNGYPHQVFRDAAGAAVVETFSVTGMRHAQPIDPGTGPGQCGRAGDPYILDVDVCAAYQMMVFWGLATPAPGPTPTPVCVTASNYAHTQAGRAHVSGGYAFANGSNQAMGLWNAYVTSTLRETSPGYFVVGC</sequence>
<dbReference type="Proteomes" id="UP000622552">
    <property type="component" value="Unassembled WGS sequence"/>
</dbReference>
<dbReference type="PANTHER" id="PTHR43037:SF1">
    <property type="entry name" value="BLL1128 PROTEIN"/>
    <property type="match status" value="1"/>
</dbReference>
<evidence type="ECO:0000256" key="3">
    <source>
        <dbReference type="SAM" id="SignalP"/>
    </source>
</evidence>
<dbReference type="EMBL" id="JADOUF010000001">
    <property type="protein sequence ID" value="MBG6134826.1"/>
    <property type="molecule type" value="Genomic_DNA"/>
</dbReference>
<gene>
    <name evidence="4" type="ORF">IW245_001020</name>
</gene>
<dbReference type="GO" id="GO:0005576">
    <property type="term" value="C:extracellular region"/>
    <property type="evidence" value="ECO:0007669"/>
    <property type="project" value="InterPro"/>
</dbReference>
<evidence type="ECO:0000256" key="1">
    <source>
        <dbReference type="ARBA" id="ARBA00022729"/>
    </source>
</evidence>
<dbReference type="GO" id="GO:0016787">
    <property type="term" value="F:hydrolase activity"/>
    <property type="evidence" value="ECO:0007669"/>
    <property type="project" value="UniProtKB-KW"/>
</dbReference>
<keyword evidence="1 3" id="KW-0732">Signal</keyword>
<proteinExistence type="predicted"/>
<feature type="signal peptide" evidence="3">
    <location>
        <begin position="1"/>
        <end position="37"/>
    </location>
</feature>
<name>A0A8J7KIW2_9ACTN</name>
<dbReference type="Pfam" id="PF10503">
    <property type="entry name" value="Esterase_PHB"/>
    <property type="match status" value="1"/>
</dbReference>
<protein>
    <submittedName>
        <fullName evidence="4">Poly(Hydroxyalkanoate) depolymerase family esterase</fullName>
    </submittedName>
</protein>
<evidence type="ECO:0000256" key="2">
    <source>
        <dbReference type="ARBA" id="ARBA00022801"/>
    </source>
</evidence>
<evidence type="ECO:0000313" key="4">
    <source>
        <dbReference type="EMBL" id="MBG6134826.1"/>
    </source>
</evidence>
<comment type="caution">
    <text evidence="4">The sequence shown here is derived from an EMBL/GenBank/DDBJ whole genome shotgun (WGS) entry which is preliminary data.</text>
</comment>
<keyword evidence="5" id="KW-1185">Reference proteome</keyword>